<dbReference type="PROSITE" id="PS51375">
    <property type="entry name" value="PPR"/>
    <property type="match status" value="2"/>
</dbReference>
<gene>
    <name evidence="3" type="ORF">Taro_043163</name>
</gene>
<dbReference type="GO" id="GO:0009451">
    <property type="term" value="P:RNA modification"/>
    <property type="evidence" value="ECO:0007669"/>
    <property type="project" value="InterPro"/>
</dbReference>
<organism evidence="3 4">
    <name type="scientific">Colocasia esculenta</name>
    <name type="common">Wild taro</name>
    <name type="synonym">Arum esculentum</name>
    <dbReference type="NCBI Taxonomy" id="4460"/>
    <lineage>
        <taxon>Eukaryota</taxon>
        <taxon>Viridiplantae</taxon>
        <taxon>Streptophyta</taxon>
        <taxon>Embryophyta</taxon>
        <taxon>Tracheophyta</taxon>
        <taxon>Spermatophyta</taxon>
        <taxon>Magnoliopsida</taxon>
        <taxon>Liliopsida</taxon>
        <taxon>Araceae</taxon>
        <taxon>Aroideae</taxon>
        <taxon>Colocasieae</taxon>
        <taxon>Colocasia</taxon>
    </lineage>
</organism>
<proteinExistence type="predicted"/>
<dbReference type="InterPro" id="IPR046960">
    <property type="entry name" value="PPR_At4g14850-like_plant"/>
</dbReference>
<dbReference type="GO" id="GO:0003723">
    <property type="term" value="F:RNA binding"/>
    <property type="evidence" value="ECO:0007669"/>
    <property type="project" value="InterPro"/>
</dbReference>
<dbReference type="Gene3D" id="1.25.40.10">
    <property type="entry name" value="Tetratricopeptide repeat domain"/>
    <property type="match status" value="2"/>
</dbReference>
<dbReference type="Pfam" id="PF13041">
    <property type="entry name" value="PPR_2"/>
    <property type="match status" value="1"/>
</dbReference>
<feature type="repeat" description="PPR" evidence="2">
    <location>
        <begin position="151"/>
        <end position="185"/>
    </location>
</feature>
<dbReference type="PANTHER" id="PTHR47926:SF384">
    <property type="entry name" value="DYW DOMAIN-CONTAINING PROTEIN"/>
    <property type="match status" value="1"/>
</dbReference>
<accession>A0A843X3P7</accession>
<dbReference type="OrthoDB" id="330671at2759"/>
<keyword evidence="1" id="KW-0677">Repeat</keyword>
<dbReference type="AlphaFoldDB" id="A0A843X3P7"/>
<evidence type="ECO:0000256" key="2">
    <source>
        <dbReference type="PROSITE-ProRule" id="PRU00708"/>
    </source>
</evidence>
<dbReference type="EMBL" id="NMUH01004628">
    <property type="protein sequence ID" value="MQM10270.1"/>
    <property type="molecule type" value="Genomic_DNA"/>
</dbReference>
<evidence type="ECO:0000313" key="4">
    <source>
        <dbReference type="Proteomes" id="UP000652761"/>
    </source>
</evidence>
<protein>
    <recommendedName>
        <fullName evidence="5">Pentatricopeptide repeat-containing protein</fullName>
    </recommendedName>
</protein>
<evidence type="ECO:0000256" key="1">
    <source>
        <dbReference type="ARBA" id="ARBA00022737"/>
    </source>
</evidence>
<dbReference type="Pfam" id="PF01535">
    <property type="entry name" value="PPR"/>
    <property type="match status" value="1"/>
</dbReference>
<feature type="repeat" description="PPR" evidence="2">
    <location>
        <begin position="46"/>
        <end position="82"/>
    </location>
</feature>
<reference evidence="3" key="1">
    <citation type="submission" date="2017-07" db="EMBL/GenBank/DDBJ databases">
        <title>Taro Niue Genome Assembly and Annotation.</title>
        <authorList>
            <person name="Atibalentja N."/>
            <person name="Keating K."/>
            <person name="Fields C.J."/>
        </authorList>
    </citation>
    <scope>NUCLEOTIDE SEQUENCE</scope>
    <source>
        <strain evidence="3">Niue_2</strain>
        <tissue evidence="3">Leaf</tissue>
    </source>
</reference>
<name>A0A843X3P7_COLES</name>
<dbReference type="PANTHER" id="PTHR47926">
    <property type="entry name" value="PENTATRICOPEPTIDE REPEAT-CONTAINING PROTEIN"/>
    <property type="match status" value="1"/>
</dbReference>
<comment type="caution">
    <text evidence="3">The sequence shown here is derived from an EMBL/GenBank/DDBJ whole genome shotgun (WGS) entry which is preliminary data.</text>
</comment>
<dbReference type="NCBIfam" id="TIGR00756">
    <property type="entry name" value="PPR"/>
    <property type="match status" value="1"/>
</dbReference>
<dbReference type="Proteomes" id="UP000652761">
    <property type="component" value="Unassembled WGS sequence"/>
</dbReference>
<evidence type="ECO:0008006" key="5">
    <source>
        <dbReference type="Google" id="ProtNLM"/>
    </source>
</evidence>
<keyword evidence="4" id="KW-1185">Reference proteome</keyword>
<dbReference type="InterPro" id="IPR011990">
    <property type="entry name" value="TPR-like_helical_dom_sf"/>
</dbReference>
<dbReference type="InterPro" id="IPR002885">
    <property type="entry name" value="PPR_rpt"/>
</dbReference>
<sequence>MADARQLFGQGPELDDIAWNMMLQEYTAYGDGRSVSQLFDVSPSRDVVSWNTVLHSMSRLVNLGKQEAVLVFWSMQDNGVNPDRVIGQYSVCTGTVGGSCTGKWIHAYIQRHGHRIEVDDNLCSALINMYSKCGCIEGAVYAVEEVSQKSSVDVCNAMLSGFMANRLSLRALQCFSRMESKGIVPNAITFSCVLNACSHGGLVDEGLKYFKSQGCMVDRLCHADLLQRAKDVICQMPMESDGAMWKAMLGTWRIHGNYELGVKAGVRLLKLDLDDNAGYALLLSI</sequence>
<evidence type="ECO:0000313" key="3">
    <source>
        <dbReference type="EMBL" id="MQM10270.1"/>
    </source>
</evidence>